<protein>
    <submittedName>
        <fullName evidence="1">Uncharacterized protein</fullName>
    </submittedName>
</protein>
<reference evidence="2" key="1">
    <citation type="journal article" date="2009" name="Nature">
        <title>Genome sequence and analysis of the Irish potato famine pathogen Phytophthora infestans.</title>
        <authorList>
            <consortium name="The Broad Institute Genome Sequencing Platform"/>
            <person name="Haas B.J."/>
            <person name="Kamoun S."/>
            <person name="Zody M.C."/>
            <person name="Jiang R.H."/>
            <person name="Handsaker R.E."/>
            <person name="Cano L.M."/>
            <person name="Grabherr M."/>
            <person name="Kodira C.D."/>
            <person name="Raffaele S."/>
            <person name="Torto-Alalibo T."/>
            <person name="Bozkurt T.O."/>
            <person name="Ah-Fong A.M."/>
            <person name="Alvarado L."/>
            <person name="Anderson V.L."/>
            <person name="Armstrong M.R."/>
            <person name="Avrova A."/>
            <person name="Baxter L."/>
            <person name="Beynon J."/>
            <person name="Boevink P.C."/>
            <person name="Bollmann S.R."/>
            <person name="Bos J.I."/>
            <person name="Bulone V."/>
            <person name="Cai G."/>
            <person name="Cakir C."/>
            <person name="Carrington J.C."/>
            <person name="Chawner M."/>
            <person name="Conti L."/>
            <person name="Costanzo S."/>
            <person name="Ewan R."/>
            <person name="Fahlgren N."/>
            <person name="Fischbach M.A."/>
            <person name="Fugelstad J."/>
            <person name="Gilroy E.M."/>
            <person name="Gnerre S."/>
            <person name="Green P.J."/>
            <person name="Grenville-Briggs L.J."/>
            <person name="Griffith J."/>
            <person name="Grunwald N.J."/>
            <person name="Horn K."/>
            <person name="Horner N.R."/>
            <person name="Hu C.H."/>
            <person name="Huitema E."/>
            <person name="Jeong D.H."/>
            <person name="Jones A.M."/>
            <person name="Jones J.D."/>
            <person name="Jones R.W."/>
            <person name="Karlsson E.K."/>
            <person name="Kunjeti S.G."/>
            <person name="Lamour K."/>
            <person name="Liu Z."/>
            <person name="Ma L."/>
            <person name="Maclean D."/>
            <person name="Chibucos M.C."/>
            <person name="McDonald H."/>
            <person name="McWalters J."/>
            <person name="Meijer H.J."/>
            <person name="Morgan W."/>
            <person name="Morris P.F."/>
            <person name="Munro C.A."/>
            <person name="O'Neill K."/>
            <person name="Ospina-Giraldo M."/>
            <person name="Pinzon A."/>
            <person name="Pritchard L."/>
            <person name="Ramsahoye B."/>
            <person name="Ren Q."/>
            <person name="Restrepo S."/>
            <person name="Roy S."/>
            <person name="Sadanandom A."/>
            <person name="Savidor A."/>
            <person name="Schornack S."/>
            <person name="Schwartz D.C."/>
            <person name="Schumann U.D."/>
            <person name="Schwessinger B."/>
            <person name="Seyer L."/>
            <person name="Sharpe T."/>
            <person name="Silvar C."/>
            <person name="Song J."/>
            <person name="Studholme D.J."/>
            <person name="Sykes S."/>
            <person name="Thines M."/>
            <person name="van de Vondervoort P.J."/>
            <person name="Phuntumart V."/>
            <person name="Wawra S."/>
            <person name="Weide R."/>
            <person name="Win J."/>
            <person name="Young C."/>
            <person name="Zhou S."/>
            <person name="Fry W."/>
            <person name="Meyers B.C."/>
            <person name="van West P."/>
            <person name="Ristaino J."/>
            <person name="Govers F."/>
            <person name="Birch P.R."/>
            <person name="Whisson S.C."/>
            <person name="Judelson H.S."/>
            <person name="Nusbaum C."/>
        </authorList>
    </citation>
    <scope>NUCLEOTIDE SEQUENCE [LARGE SCALE GENOMIC DNA]</scope>
    <source>
        <strain evidence="2">T30-4</strain>
    </source>
</reference>
<gene>
    <name evidence="1" type="ORF">PITG_13067</name>
</gene>
<organism evidence="1 2">
    <name type="scientific">Phytophthora infestans (strain T30-4)</name>
    <name type="common">Potato late blight agent</name>
    <dbReference type="NCBI Taxonomy" id="403677"/>
    <lineage>
        <taxon>Eukaryota</taxon>
        <taxon>Sar</taxon>
        <taxon>Stramenopiles</taxon>
        <taxon>Oomycota</taxon>
        <taxon>Peronosporomycetes</taxon>
        <taxon>Peronosporales</taxon>
        <taxon>Peronosporaceae</taxon>
        <taxon>Phytophthora</taxon>
    </lineage>
</organism>
<dbReference type="HOGENOM" id="CLU_881291_0_0_1"/>
<sequence>MDHALSGVHSAELFMRNLLKIYEAQVGVEGVWILRELRPENLSKLLQIEHMGGQGEEGIPKGHGDQGLDGDFVWGLPDRRISEIARQVKPAEAGNGEDQDWLDATGVPFISDRKGNTERREVVRLDHGSEPFFRVFEHCMNAMVERRRVAWDAAVLKILRTRHAVHQNRAAVTRLARVERERANGRKRTARSYANYQLGKGQKRGEIMELTGMSKRFYQKAVKRLKLKVQRRSHLRSRRLLRVLQSQLYNSLRFTRKAPRCYISNHSVLRHPNSSTSLQARINISLQHSSTFPTLQSCSTLPTVAPHHNNHAPRSN</sequence>
<keyword evidence="2" id="KW-1185">Reference proteome</keyword>
<evidence type="ECO:0000313" key="2">
    <source>
        <dbReference type="Proteomes" id="UP000006643"/>
    </source>
</evidence>
<evidence type="ECO:0000313" key="1">
    <source>
        <dbReference type="EMBL" id="EEY59917.1"/>
    </source>
</evidence>
<dbReference type="AlphaFoldDB" id="D0NK80"/>
<dbReference type="KEGG" id="pif:PITG_13067"/>
<dbReference type="Proteomes" id="UP000006643">
    <property type="component" value="Unassembled WGS sequence"/>
</dbReference>
<accession>D0NK80</accession>
<dbReference type="OrthoDB" id="89547at2759"/>
<dbReference type="EMBL" id="DS028142">
    <property type="protein sequence ID" value="EEY59917.1"/>
    <property type="molecule type" value="Genomic_DNA"/>
</dbReference>
<name>D0NK80_PHYIT</name>
<dbReference type="eggNOG" id="ENOG502RFFY">
    <property type="taxonomic scope" value="Eukaryota"/>
</dbReference>
<dbReference type="RefSeq" id="XP_002900602.1">
    <property type="nucleotide sequence ID" value="XM_002900556.1"/>
</dbReference>
<proteinExistence type="predicted"/>
<dbReference type="InParanoid" id="D0NK80"/>
<dbReference type="GeneID" id="9474586"/>
<dbReference type="VEuPathDB" id="FungiDB:PITG_13067"/>